<keyword evidence="6 7" id="KW-0998">Cell outer membrane</keyword>
<gene>
    <name evidence="10" type="ORF">GCM10023172_10430</name>
</gene>
<reference evidence="11" key="1">
    <citation type="journal article" date="2019" name="Int. J. Syst. Evol. Microbiol.">
        <title>The Global Catalogue of Microorganisms (GCM) 10K type strain sequencing project: providing services to taxonomists for standard genome sequencing and annotation.</title>
        <authorList>
            <consortium name="The Broad Institute Genomics Platform"/>
            <consortium name="The Broad Institute Genome Sequencing Center for Infectious Disease"/>
            <person name="Wu L."/>
            <person name="Ma J."/>
        </authorList>
    </citation>
    <scope>NUCLEOTIDE SEQUENCE [LARGE SCALE GENOMIC DNA]</scope>
    <source>
        <strain evidence="11">JCM 17841</strain>
    </source>
</reference>
<dbReference type="SUPFAM" id="SSF49464">
    <property type="entry name" value="Carboxypeptidase regulatory domain-like"/>
    <property type="match status" value="1"/>
</dbReference>
<name>A0ABP8Q404_9BACT</name>
<keyword evidence="11" id="KW-1185">Reference proteome</keyword>
<comment type="caution">
    <text evidence="10">The sequence shown here is derived from an EMBL/GenBank/DDBJ whole genome shotgun (WGS) entry which is preliminary data.</text>
</comment>
<evidence type="ECO:0000256" key="8">
    <source>
        <dbReference type="SAM" id="SignalP"/>
    </source>
</evidence>
<keyword evidence="3 7" id="KW-1134">Transmembrane beta strand</keyword>
<feature type="chain" id="PRO_5046296890" evidence="8">
    <location>
        <begin position="20"/>
        <end position="1057"/>
    </location>
</feature>
<comment type="subcellular location">
    <subcellularLocation>
        <location evidence="1 7">Cell outer membrane</location>
        <topology evidence="1 7">Multi-pass membrane protein</topology>
    </subcellularLocation>
</comment>
<dbReference type="Gene3D" id="2.60.40.1120">
    <property type="entry name" value="Carboxypeptidase-like, regulatory domain"/>
    <property type="match status" value="1"/>
</dbReference>
<dbReference type="InterPro" id="IPR037066">
    <property type="entry name" value="Plug_dom_sf"/>
</dbReference>
<keyword evidence="8" id="KW-0732">Signal</keyword>
<dbReference type="NCBIfam" id="TIGR04056">
    <property type="entry name" value="OMP_RagA_SusC"/>
    <property type="match status" value="1"/>
</dbReference>
<keyword evidence="2 7" id="KW-0813">Transport</keyword>
<keyword evidence="4 7" id="KW-0812">Transmembrane</keyword>
<feature type="domain" description="TonB-dependent receptor plug" evidence="9">
    <location>
        <begin position="125"/>
        <end position="234"/>
    </location>
</feature>
<evidence type="ECO:0000256" key="7">
    <source>
        <dbReference type="PROSITE-ProRule" id="PRU01360"/>
    </source>
</evidence>
<organism evidence="10 11">
    <name type="scientific">Hymenobacter ginsengisoli</name>
    <dbReference type="NCBI Taxonomy" id="1051626"/>
    <lineage>
        <taxon>Bacteria</taxon>
        <taxon>Pseudomonadati</taxon>
        <taxon>Bacteroidota</taxon>
        <taxon>Cytophagia</taxon>
        <taxon>Cytophagales</taxon>
        <taxon>Hymenobacteraceae</taxon>
        <taxon>Hymenobacter</taxon>
    </lineage>
</organism>
<protein>
    <submittedName>
        <fullName evidence="10">TonB-dependent receptor</fullName>
    </submittedName>
</protein>
<accession>A0ABP8Q404</accession>
<keyword evidence="10" id="KW-0675">Receptor</keyword>
<evidence type="ECO:0000256" key="6">
    <source>
        <dbReference type="ARBA" id="ARBA00023237"/>
    </source>
</evidence>
<proteinExistence type="inferred from homology"/>
<evidence type="ECO:0000256" key="4">
    <source>
        <dbReference type="ARBA" id="ARBA00022692"/>
    </source>
</evidence>
<keyword evidence="5 7" id="KW-0472">Membrane</keyword>
<feature type="signal peptide" evidence="8">
    <location>
        <begin position="1"/>
        <end position="19"/>
    </location>
</feature>
<dbReference type="SUPFAM" id="SSF56935">
    <property type="entry name" value="Porins"/>
    <property type="match status" value="1"/>
</dbReference>
<evidence type="ECO:0000256" key="2">
    <source>
        <dbReference type="ARBA" id="ARBA00022448"/>
    </source>
</evidence>
<dbReference type="EMBL" id="BAABGQ010000005">
    <property type="protein sequence ID" value="GAA4496698.1"/>
    <property type="molecule type" value="Genomic_DNA"/>
</dbReference>
<evidence type="ECO:0000259" key="9">
    <source>
        <dbReference type="Pfam" id="PF07715"/>
    </source>
</evidence>
<dbReference type="Pfam" id="PF07715">
    <property type="entry name" value="Plug"/>
    <property type="match status" value="1"/>
</dbReference>
<dbReference type="Proteomes" id="UP001501243">
    <property type="component" value="Unassembled WGS sequence"/>
</dbReference>
<dbReference type="InterPro" id="IPR036942">
    <property type="entry name" value="Beta-barrel_TonB_sf"/>
</dbReference>
<comment type="similarity">
    <text evidence="7">Belongs to the TonB-dependent receptor family.</text>
</comment>
<dbReference type="Pfam" id="PF13715">
    <property type="entry name" value="CarbopepD_reg_2"/>
    <property type="match status" value="1"/>
</dbReference>
<evidence type="ECO:0000313" key="11">
    <source>
        <dbReference type="Proteomes" id="UP001501243"/>
    </source>
</evidence>
<dbReference type="PROSITE" id="PS52016">
    <property type="entry name" value="TONB_DEPENDENT_REC_3"/>
    <property type="match status" value="1"/>
</dbReference>
<evidence type="ECO:0000256" key="3">
    <source>
        <dbReference type="ARBA" id="ARBA00022452"/>
    </source>
</evidence>
<dbReference type="InterPro" id="IPR039426">
    <property type="entry name" value="TonB-dep_rcpt-like"/>
</dbReference>
<sequence>MACALLLSSTLLGAQSGLAAGLTAPAAPSGIRVAFQGKVVDTKGNPLPGATIIIRGTKTGTASDASGIFHFNLPTGNEVLIISSIGFKTQEVEVKGRSTIEVQMQEDNASLDEVVVVGYGTQTKAHLTGAVASVDMNAIQNLPSSTLSATIQGQLPGVSVSGGTGRPGEPGLITVRNPSLLSKDGGTTQPLYVIDNVVRTQDDFNLLDQSEVQAISVLKDAAAAIYGARANQGVVVITTKRGQLGAPRFSYNGSAGVADAAQLPKMMTGLQQATYLNDLNTAAGKPLTDASIYTPDELAYFADHNTDWLRMAWKPALQTRHALNMSGGSDRVTYFAGFSYNFQNSNFNNTSSDKWTYRASTDVKVTKGLTASLSFSGSLFNKHNYYLKQGGENVENDMRSLLYASEFNPPYVNGLPILTSTANSNTIEATNFFAAQATGNYNDTKYTGLNLTANITYDIPVIKGLQARLLFSKTIDNTFGKQFGTYYNTYRFSMLGDHKHIFGGDVLGVTPIKNGDIVRINPLNYNSYQLNGYLTYNREFGKHQISALGFFEQSETYTDMVAGSIESVIVGGLDNMNFATGTQTSTESQTETGLLSYAGRINYSYANKYLAELAVRYDASTNFAPQYRWGLFPSLSVGWVISEEPFFHDNIPAVSFLKVRGSIGALGGDATRPYNYLTSYAIQLGKGAVLGGNGDRPLVITPNNAMANPYARWDADTKYNVGIDARFFDGRVSLTADAFYDHRYNMLTQITSAVPLVVGATLPSENYASVNGFGYEVSLGYNNRITKDWSFRLNTFFTWSDNKQILIDVPKGQINTYLDPTGQSSDQGVFGYHYAGFLRTQADLDAFNAAHPNYTIAGVKPALGMLVYDDVRGPKQADGTYAAPDGIITDADQDYLTPKSSNHYAVGFNPSITYKSFTISATMGLSYGGQATVEASARAAATATINRPAFWADHWTPDNPNAAYPSPYYASANQGTNSYTSAFWFRNSFSAGIRNANISYALPAAFLAPLHISNMNVFFVAVNPLNFYNPYSYKTYSGAFDAYPTIRNLSLGINVSL</sequence>
<evidence type="ECO:0000256" key="5">
    <source>
        <dbReference type="ARBA" id="ARBA00023136"/>
    </source>
</evidence>
<dbReference type="Gene3D" id="2.170.130.10">
    <property type="entry name" value="TonB-dependent receptor, plug domain"/>
    <property type="match status" value="1"/>
</dbReference>
<evidence type="ECO:0000256" key="1">
    <source>
        <dbReference type="ARBA" id="ARBA00004571"/>
    </source>
</evidence>
<evidence type="ECO:0000313" key="10">
    <source>
        <dbReference type="EMBL" id="GAA4496698.1"/>
    </source>
</evidence>
<dbReference type="InterPro" id="IPR023996">
    <property type="entry name" value="TonB-dep_OMP_SusC/RagA"/>
</dbReference>
<dbReference type="InterPro" id="IPR012910">
    <property type="entry name" value="Plug_dom"/>
</dbReference>
<dbReference type="InterPro" id="IPR008969">
    <property type="entry name" value="CarboxyPept-like_regulatory"/>
</dbReference>
<dbReference type="Gene3D" id="2.40.170.20">
    <property type="entry name" value="TonB-dependent receptor, beta-barrel domain"/>
    <property type="match status" value="1"/>
</dbReference>